<evidence type="ECO:0008006" key="4">
    <source>
        <dbReference type="Google" id="ProtNLM"/>
    </source>
</evidence>
<dbReference type="Proteomes" id="UP000178532">
    <property type="component" value="Unassembled WGS sequence"/>
</dbReference>
<dbReference type="PROSITE" id="PS00409">
    <property type="entry name" value="PROKAR_NTER_METHYL"/>
    <property type="match status" value="1"/>
</dbReference>
<reference evidence="2 3" key="1">
    <citation type="journal article" date="2016" name="Nat. Commun.">
        <title>Thousands of microbial genomes shed light on interconnected biogeochemical processes in an aquifer system.</title>
        <authorList>
            <person name="Anantharaman K."/>
            <person name="Brown C.T."/>
            <person name="Hug L.A."/>
            <person name="Sharon I."/>
            <person name="Castelle C.J."/>
            <person name="Probst A.J."/>
            <person name="Thomas B.C."/>
            <person name="Singh A."/>
            <person name="Wilkins M.J."/>
            <person name="Karaoz U."/>
            <person name="Brodie E.L."/>
            <person name="Williams K.H."/>
            <person name="Hubbard S.S."/>
            <person name="Banfield J.F."/>
        </authorList>
    </citation>
    <scope>NUCLEOTIDE SEQUENCE [LARGE SCALE GENOMIC DNA]</scope>
</reference>
<evidence type="ECO:0000313" key="2">
    <source>
        <dbReference type="EMBL" id="OGG62033.1"/>
    </source>
</evidence>
<dbReference type="Pfam" id="PF07963">
    <property type="entry name" value="N_methyl"/>
    <property type="match status" value="1"/>
</dbReference>
<keyword evidence="1" id="KW-0472">Membrane</keyword>
<keyword evidence="1" id="KW-1133">Transmembrane helix</keyword>
<dbReference type="STRING" id="1798495.A3C19_02865"/>
<dbReference type="EMBL" id="MFLI01000014">
    <property type="protein sequence ID" value="OGG62033.1"/>
    <property type="molecule type" value="Genomic_DNA"/>
</dbReference>
<evidence type="ECO:0000256" key="1">
    <source>
        <dbReference type="SAM" id="Phobius"/>
    </source>
</evidence>
<feature type="transmembrane region" description="Helical" evidence="1">
    <location>
        <begin position="6"/>
        <end position="28"/>
    </location>
</feature>
<evidence type="ECO:0000313" key="3">
    <source>
        <dbReference type="Proteomes" id="UP000178532"/>
    </source>
</evidence>
<proteinExistence type="predicted"/>
<dbReference type="AlphaFoldDB" id="A0A1F6DKW0"/>
<gene>
    <name evidence="2" type="ORF">A3C19_02865</name>
</gene>
<accession>A0A1F6DKW0</accession>
<dbReference type="InterPro" id="IPR012902">
    <property type="entry name" value="N_methyl_site"/>
</dbReference>
<sequence>MLRGFSLVEVAIAVAIIGLMVVSTSMLLQRLPISGREVRDQDLALRIARDKIEILRATGYTSLPESGPFTNILLDSLASSTASVAVTDYNDKTKQVEVSVSWRGDNLVIRSLSLTTLVTQNSTLP</sequence>
<organism evidence="2 3">
    <name type="scientific">Candidatus Kaiserbacteria bacterium RIFCSPHIGHO2_02_FULL_54_22</name>
    <dbReference type="NCBI Taxonomy" id="1798495"/>
    <lineage>
        <taxon>Bacteria</taxon>
        <taxon>Candidatus Kaiseribacteriota</taxon>
    </lineage>
</organism>
<keyword evidence="1" id="KW-0812">Transmembrane</keyword>
<dbReference type="NCBIfam" id="TIGR02532">
    <property type="entry name" value="IV_pilin_GFxxxE"/>
    <property type="match status" value="1"/>
</dbReference>
<comment type="caution">
    <text evidence="2">The sequence shown here is derived from an EMBL/GenBank/DDBJ whole genome shotgun (WGS) entry which is preliminary data.</text>
</comment>
<name>A0A1F6DKW0_9BACT</name>
<protein>
    <recommendedName>
        <fullName evidence="4">Type II secretion system protein GspI C-terminal domain-containing protein</fullName>
    </recommendedName>
</protein>